<dbReference type="RefSeq" id="WP_162658440.1">
    <property type="nucleotide sequence ID" value="NZ_LR593887.1"/>
</dbReference>
<gene>
    <name evidence="6" type="ORF">GMBLW1_05980</name>
</gene>
<protein>
    <recommendedName>
        <fullName evidence="8">SD-repeat containing protein B domain-containing protein</fullName>
    </recommendedName>
</protein>
<keyword evidence="2" id="KW-0964">Secreted</keyword>
<evidence type="ECO:0008006" key="8">
    <source>
        <dbReference type="Google" id="ProtNLM"/>
    </source>
</evidence>
<dbReference type="AlphaFoldDB" id="A0A6C2YR59"/>
<dbReference type="KEGG" id="tim:GMBLW1_05980"/>
<dbReference type="InterPro" id="IPR013783">
    <property type="entry name" value="Ig-like_fold"/>
</dbReference>
<feature type="domain" description="SD-repeat containing protein B" evidence="5">
    <location>
        <begin position="357"/>
        <end position="429"/>
    </location>
</feature>
<dbReference type="Proteomes" id="UP000464378">
    <property type="component" value="Chromosome"/>
</dbReference>
<dbReference type="InterPro" id="IPR028994">
    <property type="entry name" value="Integrin_alpha_N"/>
</dbReference>
<sequence>MPQLRQSPLRSLEELERRDTPTTWVVNTSDDVNIAVDGKLTLREALLAAITNSAVGDAAAGDPTQEDVITFDLGPNPRLLVITGNGLPTISGGGPLRIDGSLPDGKIVHIDGSLVPDGVPGLIIENSSGVVLHKLTIARFRDSGIIIQNSSNVTITSSTVGTNPANAIGLGNRGHGIHIRGGSQQVTIGGTTPELGNRISANRDSGVRVEPDSHSVAILGNIINGHGTLGIDRGIEGVGGTGPTGPAFPVLSQAHVTPNGLVITGTLTGRPLQEYRVEFFRGNPPNASGHGEATTFISSIQVITDANGVANFRTPNLPPIISNAAITATATDWTTQDTSEFAANILSKRTGGTVHGVVFRDNNFNGIQDAGEPGIANAQVYVDADGNNTFSEGEIIVSTNSLGEFMFTLENDGNYSLRQLPIEGFTTTTPFPPAFPVIGGTKTTGISFGNRVTPDGGTPSGSVSGIVYRDLNQNSVRDADDPLLPGVRAYLDLNNNQRYDVGEPTGFTNADGVYTITAPINRTYLVRIESPSQLTPVSQDAYSVTVTDGRPQTGLDFGLRAINRNLLLGGPRYAVGADAGGAPIVRIYAQENPEPLLTIQAFDSQFTGGVRVAMGDVNRDGIPDVFAAAGPGAPPEVRVYDGQTGMLIGTILAFEASFRGGVFISTADFNFDGVTDFVVSPDQGGGPRVRILDGNSLATIADFFGIEDPNFRGGARVAITDINRDDVPDLLIAAGFGGGPRVAAFDGRSLRSGATPVKFFGDFFLFEPTLRNGVYLAGGDIDGDGFGDLVAGGGPGGGPRVFALSGRRLIESSGADQVVLANFFAGSSASRGGIRLSMKDLDGDNRAEIVAGAGTGDGAFTAAFRGSSVTPDGEPTSMLRMEVFPDFRGGVYVG</sequence>
<feature type="domain" description="Right handed beta helix" evidence="4">
    <location>
        <begin position="108"/>
        <end position="231"/>
    </location>
</feature>
<evidence type="ECO:0000256" key="2">
    <source>
        <dbReference type="ARBA" id="ARBA00022525"/>
    </source>
</evidence>
<evidence type="ECO:0000259" key="4">
    <source>
        <dbReference type="Pfam" id="PF13229"/>
    </source>
</evidence>
<dbReference type="SUPFAM" id="SSF69318">
    <property type="entry name" value="Integrin alpha N-terminal domain"/>
    <property type="match status" value="1"/>
</dbReference>
<dbReference type="Pfam" id="PF17210">
    <property type="entry name" value="SdrD_B"/>
    <property type="match status" value="1"/>
</dbReference>
<dbReference type="InParanoid" id="A0A6C2YR59"/>
<keyword evidence="7" id="KW-1185">Reference proteome</keyword>
<keyword evidence="3" id="KW-0732">Signal</keyword>
<proteinExistence type="predicted"/>
<evidence type="ECO:0000313" key="7">
    <source>
        <dbReference type="Proteomes" id="UP000464378"/>
    </source>
</evidence>
<dbReference type="InterPro" id="IPR011050">
    <property type="entry name" value="Pectin_lyase_fold/virulence"/>
</dbReference>
<dbReference type="Gene3D" id="2.160.20.10">
    <property type="entry name" value="Single-stranded right-handed beta-helix, Pectin lyase-like"/>
    <property type="match status" value="1"/>
</dbReference>
<reference evidence="6" key="1">
    <citation type="submission" date="2019-04" db="EMBL/GenBank/DDBJ databases">
        <authorList>
            <consortium name="Science for Life Laboratories"/>
        </authorList>
    </citation>
    <scope>NUCLEOTIDE SEQUENCE</scope>
    <source>
        <strain evidence="6">MBLW1</strain>
    </source>
</reference>
<evidence type="ECO:0000313" key="6">
    <source>
        <dbReference type="EMBL" id="VIP03362.1"/>
    </source>
</evidence>
<accession>A0A6C2YR59</accession>
<dbReference type="SMART" id="SM00710">
    <property type="entry name" value="PbH1"/>
    <property type="match status" value="5"/>
</dbReference>
<comment type="subcellular location">
    <subcellularLocation>
        <location evidence="1">Secreted</location>
    </subcellularLocation>
</comment>
<dbReference type="Gene3D" id="2.130.10.130">
    <property type="entry name" value="Integrin alpha, N-terminal"/>
    <property type="match status" value="1"/>
</dbReference>
<dbReference type="GO" id="GO:0005576">
    <property type="term" value="C:extracellular region"/>
    <property type="evidence" value="ECO:0007669"/>
    <property type="project" value="UniProtKB-SubCell"/>
</dbReference>
<dbReference type="Pfam" id="PF13517">
    <property type="entry name" value="FG-GAP_3"/>
    <property type="match status" value="1"/>
</dbReference>
<name>A0A6C2YR59_9BACT</name>
<dbReference type="Pfam" id="PF13229">
    <property type="entry name" value="Beta_helix"/>
    <property type="match status" value="1"/>
</dbReference>
<dbReference type="EMBL" id="LR593887">
    <property type="protein sequence ID" value="VTS04096.1"/>
    <property type="molecule type" value="Genomic_DNA"/>
</dbReference>
<dbReference type="InterPro" id="IPR006626">
    <property type="entry name" value="PbH1"/>
</dbReference>
<dbReference type="EMBL" id="LR586016">
    <property type="protein sequence ID" value="VIP03362.1"/>
    <property type="molecule type" value="Genomic_DNA"/>
</dbReference>
<dbReference type="InterPro" id="IPR039448">
    <property type="entry name" value="Beta_helix"/>
</dbReference>
<evidence type="ECO:0000256" key="1">
    <source>
        <dbReference type="ARBA" id="ARBA00004613"/>
    </source>
</evidence>
<dbReference type="SUPFAM" id="SSF51126">
    <property type="entry name" value="Pectin lyase-like"/>
    <property type="match status" value="1"/>
</dbReference>
<dbReference type="InterPro" id="IPR013517">
    <property type="entry name" value="FG-GAP"/>
</dbReference>
<dbReference type="InterPro" id="IPR033764">
    <property type="entry name" value="Sdr_B"/>
</dbReference>
<dbReference type="Gene3D" id="2.60.40.10">
    <property type="entry name" value="Immunoglobulins"/>
    <property type="match status" value="2"/>
</dbReference>
<organism evidence="6">
    <name type="scientific">Tuwongella immobilis</name>
    <dbReference type="NCBI Taxonomy" id="692036"/>
    <lineage>
        <taxon>Bacteria</taxon>
        <taxon>Pseudomonadati</taxon>
        <taxon>Planctomycetota</taxon>
        <taxon>Planctomycetia</taxon>
        <taxon>Gemmatales</taxon>
        <taxon>Gemmataceae</taxon>
        <taxon>Tuwongella</taxon>
    </lineage>
</organism>
<evidence type="ECO:0000256" key="3">
    <source>
        <dbReference type="ARBA" id="ARBA00022729"/>
    </source>
</evidence>
<evidence type="ECO:0000259" key="5">
    <source>
        <dbReference type="Pfam" id="PF17210"/>
    </source>
</evidence>
<dbReference type="InterPro" id="IPR012334">
    <property type="entry name" value="Pectin_lyas_fold"/>
</dbReference>